<dbReference type="WBParaSite" id="Pan_g19851.t1">
    <property type="protein sequence ID" value="Pan_g19851.t1"/>
    <property type="gene ID" value="Pan_g19851"/>
</dbReference>
<dbReference type="PIRSF" id="PIRSF006402">
    <property type="entry name" value="UCP006402_thioredoxin"/>
    <property type="match status" value="1"/>
</dbReference>
<accession>A0A7E4VEC0</accession>
<organism evidence="1 2">
    <name type="scientific">Panagrellus redivivus</name>
    <name type="common">Microworm</name>
    <dbReference type="NCBI Taxonomy" id="6233"/>
    <lineage>
        <taxon>Eukaryota</taxon>
        <taxon>Metazoa</taxon>
        <taxon>Ecdysozoa</taxon>
        <taxon>Nematoda</taxon>
        <taxon>Chromadorea</taxon>
        <taxon>Rhabditida</taxon>
        <taxon>Tylenchina</taxon>
        <taxon>Panagrolaimomorpha</taxon>
        <taxon>Panagrolaimoidea</taxon>
        <taxon>Panagrolaimidae</taxon>
        <taxon>Panagrellus</taxon>
    </lineage>
</organism>
<protein>
    <submittedName>
        <fullName evidence="2">Thioredoxin domain-containing protein</fullName>
    </submittedName>
</protein>
<dbReference type="PANTHER" id="PTHR42899:SF1">
    <property type="entry name" value="SPERMATOGENESIS-ASSOCIATED PROTEIN 20"/>
    <property type="match status" value="1"/>
</dbReference>
<dbReference type="GO" id="GO:0005975">
    <property type="term" value="P:carbohydrate metabolic process"/>
    <property type="evidence" value="ECO:0007669"/>
    <property type="project" value="InterPro"/>
</dbReference>
<reference evidence="2" key="2">
    <citation type="submission" date="2020-10" db="UniProtKB">
        <authorList>
            <consortium name="WormBaseParasite"/>
        </authorList>
    </citation>
    <scope>IDENTIFICATION</scope>
</reference>
<proteinExistence type="predicted"/>
<dbReference type="SUPFAM" id="SSF48208">
    <property type="entry name" value="Six-hairpin glycosidases"/>
    <property type="match status" value="1"/>
</dbReference>
<evidence type="ECO:0000313" key="2">
    <source>
        <dbReference type="WBParaSite" id="Pan_g19851.t1"/>
    </source>
</evidence>
<dbReference type="Proteomes" id="UP000492821">
    <property type="component" value="Unassembled WGS sequence"/>
</dbReference>
<dbReference type="InterPro" id="IPR024705">
    <property type="entry name" value="Ssp411"/>
</dbReference>
<evidence type="ECO:0000313" key="1">
    <source>
        <dbReference type="Proteomes" id="UP000492821"/>
    </source>
</evidence>
<dbReference type="InterPro" id="IPR008928">
    <property type="entry name" value="6-hairpin_glycosidase_sf"/>
</dbReference>
<dbReference type="AlphaFoldDB" id="A0A7E4VEC0"/>
<dbReference type="PANTHER" id="PTHR42899">
    <property type="entry name" value="SPERMATOGENESIS-ASSOCIATED PROTEIN 20"/>
    <property type="match status" value="1"/>
</dbReference>
<sequence length="611" mass="67640">MRAFQQALLNDKTFTLLLSDLAPLCSPSSPVLLWKTNNGSVVSQGQALSNALRHELATKTGEIPNADTVINATFDHLVDGFDSQYGGFGVTTKFPKPVDLNFLLFASKYLKSNSPDKSAKAINIVRKTLSAMVRGGIHDHLGGGFHRYAVDRQWRVPHFEKMLYDQGQLLTVFADFYKITGEFADAIPDIVGYLDSNLTHKTGGFYAAEDAESYPFEGANKKEEGAYFVFMTEELMSWLTPEQYRAFEAYFNISADGNTPSSADPRGELRCKNVLFTLDKPIAELAQRVGQDVAEFEENLKAAKAIVLEKRGHRPAPGLDTKFITSWNSLAISGLCSAYAAFPKEKAYLERAQKAVEFIKENLIDSDGKLLRTVYTDGKNGKIVQIPEPVFAFSDDYTFLIQALLDLYQADFNEDHLKLALKLQNQLDTDFFDPEHKAGYFTNRAGDNTLFARFSEDQDGAEPAPNSVAVDNLLRFADLLGDETFREQANWILKGHAHRLSKHPHAITKMVAAAGRAATSSMQIVIVAPTRDDSVAGQMLDLVHKKFLPDASLAFVSEDVDVKDSLILTKNEHTRELAKATPGATTAYVCQNFACGLPATDVFELEARLLD</sequence>
<keyword evidence="1" id="KW-1185">Reference proteome</keyword>
<dbReference type="InterPro" id="IPR012341">
    <property type="entry name" value="6hp_glycosidase-like_sf"/>
</dbReference>
<reference evidence="1" key="1">
    <citation type="journal article" date="2013" name="Genetics">
        <title>The draft genome and transcriptome of Panagrellus redivivus are shaped by the harsh demands of a free-living lifestyle.</title>
        <authorList>
            <person name="Srinivasan J."/>
            <person name="Dillman A.R."/>
            <person name="Macchietto M.G."/>
            <person name="Heikkinen L."/>
            <person name="Lakso M."/>
            <person name="Fracchia K.M."/>
            <person name="Antoshechkin I."/>
            <person name="Mortazavi A."/>
            <person name="Wong G."/>
            <person name="Sternberg P.W."/>
        </authorList>
    </citation>
    <scope>NUCLEOTIDE SEQUENCE [LARGE SCALE GENOMIC DNA]</scope>
    <source>
        <strain evidence="1">MT8872</strain>
    </source>
</reference>
<dbReference type="Gene3D" id="1.50.10.10">
    <property type="match status" value="1"/>
</dbReference>
<name>A0A7E4VEC0_PANRE</name>